<organism evidence="1 2">
    <name type="scientific">Noviherbaspirillum cavernae</name>
    <dbReference type="NCBI Taxonomy" id="2320862"/>
    <lineage>
        <taxon>Bacteria</taxon>
        <taxon>Pseudomonadati</taxon>
        <taxon>Pseudomonadota</taxon>
        <taxon>Betaproteobacteria</taxon>
        <taxon>Burkholderiales</taxon>
        <taxon>Oxalobacteraceae</taxon>
        <taxon>Noviherbaspirillum</taxon>
    </lineage>
</organism>
<keyword evidence="2" id="KW-1185">Reference proteome</keyword>
<evidence type="ECO:0000313" key="1">
    <source>
        <dbReference type="EMBL" id="RJF96911.1"/>
    </source>
</evidence>
<evidence type="ECO:0000313" key="2">
    <source>
        <dbReference type="Proteomes" id="UP000285190"/>
    </source>
</evidence>
<dbReference type="Proteomes" id="UP000285190">
    <property type="component" value="Unassembled WGS sequence"/>
</dbReference>
<comment type="caution">
    <text evidence="1">The sequence shown here is derived from an EMBL/GenBank/DDBJ whole genome shotgun (WGS) entry which is preliminary data.</text>
</comment>
<name>A0A418WWJ7_9BURK</name>
<gene>
    <name evidence="1" type="ORF">D3870_21315</name>
</gene>
<dbReference type="EMBL" id="QYUN01000003">
    <property type="protein sequence ID" value="RJF96911.1"/>
    <property type="molecule type" value="Genomic_DNA"/>
</dbReference>
<dbReference type="RefSeq" id="WP_119743049.1">
    <property type="nucleotide sequence ID" value="NZ_QYUN01000003.1"/>
</dbReference>
<dbReference type="AlphaFoldDB" id="A0A418WWJ7"/>
<reference evidence="1 2" key="1">
    <citation type="submission" date="2018-09" db="EMBL/GenBank/DDBJ databases">
        <authorList>
            <person name="Zhu H."/>
        </authorList>
    </citation>
    <scope>NUCLEOTIDE SEQUENCE [LARGE SCALE GENOMIC DNA]</scope>
    <source>
        <strain evidence="1 2">K2R10-39</strain>
    </source>
</reference>
<sequence>MRMVLEALVNGNDEIVEHFAQAKARWTRLLANASTVSVDELAEKLTSEQFHFERNCGGRYLGKVIMGWSGFITLYSCQNGYEGDNGRLAYKLAKSFANSSCSLEVKHAAKKAAEMYHVSEYAEV</sequence>
<protein>
    <submittedName>
        <fullName evidence="1">Uncharacterized protein</fullName>
    </submittedName>
</protein>
<dbReference type="OrthoDB" id="7065351at2"/>
<proteinExistence type="predicted"/>
<accession>A0A418WWJ7</accession>